<feature type="region of interest" description="Disordered" evidence="1">
    <location>
        <begin position="273"/>
        <end position="298"/>
    </location>
</feature>
<dbReference type="AlphaFoldDB" id="A0A0J7ZP68"/>
<feature type="compositionally biased region" description="Pro residues" evidence="1">
    <location>
        <begin position="1"/>
        <end position="16"/>
    </location>
</feature>
<feature type="domain" description="Ricin B lectin" evidence="2">
    <location>
        <begin position="378"/>
        <end position="508"/>
    </location>
</feature>
<protein>
    <submittedName>
        <fullName evidence="3">Hydrolase</fullName>
    </submittedName>
</protein>
<dbReference type="Gene3D" id="2.80.10.50">
    <property type="match status" value="1"/>
</dbReference>
<feature type="compositionally biased region" description="Low complexity" evidence="1">
    <location>
        <begin position="358"/>
        <end position="374"/>
    </location>
</feature>
<organism evidence="3 4">
    <name type="scientific">Streptomyces viridochromogenes</name>
    <dbReference type="NCBI Taxonomy" id="1938"/>
    <lineage>
        <taxon>Bacteria</taxon>
        <taxon>Bacillati</taxon>
        <taxon>Actinomycetota</taxon>
        <taxon>Actinomycetes</taxon>
        <taxon>Kitasatosporales</taxon>
        <taxon>Streptomycetaceae</taxon>
        <taxon>Streptomyces</taxon>
    </lineage>
</organism>
<feature type="region of interest" description="Disordered" evidence="1">
    <location>
        <begin position="348"/>
        <end position="381"/>
    </location>
</feature>
<feature type="compositionally biased region" description="Polar residues" evidence="1">
    <location>
        <begin position="503"/>
        <end position="522"/>
    </location>
</feature>
<name>A0A0J7ZP68_STRVR</name>
<dbReference type="Proteomes" id="UP000037432">
    <property type="component" value="Unassembled WGS sequence"/>
</dbReference>
<reference evidence="3 4" key="1">
    <citation type="submission" date="2015-06" db="EMBL/GenBank/DDBJ databases">
        <authorList>
            <person name="Ju K.-S."/>
            <person name="Doroghazi J.R."/>
            <person name="Metcalf W.W."/>
        </authorList>
    </citation>
    <scope>NUCLEOTIDE SEQUENCE [LARGE SCALE GENOMIC DNA]</scope>
    <source>
        <strain evidence="3 4">NRRL 3414</strain>
    </source>
</reference>
<dbReference type="PATRIC" id="fig|1938.3.peg.3186"/>
<dbReference type="OrthoDB" id="5056661at2"/>
<dbReference type="EMBL" id="LFNT01000001">
    <property type="protein sequence ID" value="KMS77202.1"/>
    <property type="molecule type" value="Genomic_DNA"/>
</dbReference>
<feature type="region of interest" description="Disordered" evidence="1">
    <location>
        <begin position="503"/>
        <end position="542"/>
    </location>
</feature>
<evidence type="ECO:0000313" key="4">
    <source>
        <dbReference type="Proteomes" id="UP000037432"/>
    </source>
</evidence>
<dbReference type="SMART" id="SM00458">
    <property type="entry name" value="RICIN"/>
    <property type="match status" value="1"/>
</dbReference>
<evidence type="ECO:0000256" key="1">
    <source>
        <dbReference type="SAM" id="MobiDB-lite"/>
    </source>
</evidence>
<keyword evidence="3" id="KW-0378">Hydrolase</keyword>
<feature type="region of interest" description="Disordered" evidence="1">
    <location>
        <begin position="1"/>
        <end position="22"/>
    </location>
</feature>
<comment type="caution">
    <text evidence="3">The sequence shown here is derived from an EMBL/GenBank/DDBJ whole genome shotgun (WGS) entry which is preliminary data.</text>
</comment>
<gene>
    <name evidence="3" type="ORF">ACM01_00760</name>
</gene>
<dbReference type="InterPro" id="IPR000772">
    <property type="entry name" value="Ricin_B_lectin"/>
</dbReference>
<dbReference type="PROSITE" id="PS50231">
    <property type="entry name" value="RICIN_B_LECTIN"/>
    <property type="match status" value="1"/>
</dbReference>
<proteinExistence type="predicted"/>
<dbReference type="GO" id="GO:0016787">
    <property type="term" value="F:hydrolase activity"/>
    <property type="evidence" value="ECO:0007669"/>
    <property type="project" value="UniProtKB-KW"/>
</dbReference>
<dbReference type="SUPFAM" id="SSF50370">
    <property type="entry name" value="Ricin B-like lectins"/>
    <property type="match status" value="1"/>
</dbReference>
<evidence type="ECO:0000313" key="3">
    <source>
        <dbReference type="EMBL" id="KMS77202.1"/>
    </source>
</evidence>
<dbReference type="RefSeq" id="WP_048578994.1">
    <property type="nucleotide sequence ID" value="NZ_LFNT01000001.1"/>
</dbReference>
<evidence type="ECO:0000259" key="2">
    <source>
        <dbReference type="SMART" id="SM00458"/>
    </source>
</evidence>
<accession>A0A0J7ZP68</accession>
<dbReference type="Pfam" id="PF00652">
    <property type="entry name" value="Ricin_B_lectin"/>
    <property type="match status" value="1"/>
</dbReference>
<dbReference type="InterPro" id="IPR035992">
    <property type="entry name" value="Ricin_B-like_lectins"/>
</dbReference>
<sequence length="542" mass="57316">MPTPHPPRPPYPPPGGVPEESDEALAARLRGRPDGEAAPSVALLMARHWQPAHAYAEICLASSATAADMVTAAAFHHVLDRLALGEPAAALRPRLLVAVRDAVRQWAADDRIAGVLPELGKPAGGRGIRTARSMTPENRRLADRSFQALPGLARCLLWHTEVEAEPLSVPAGLLGMDTVTASAALEQARDKFREGCVHAHRELAPTKDCRFYNRLLDVPIRRGGALLPDVQQHLTQCRYCRNAAEQLSHFEGGLGVLIAEAVLGWGARRYLDTRPGRTQSTGSRERGSARHGAGRRHLLARIPAQIRRSPGGPRSSRTLLTGVGVASAGLIAIMLGAGLLSDDDGVDPAASATGGNTGTQSSPAASASPPGTAQLPNAPRQTRFRNAEVDLCLDIRGEPKAGAGTELADCSDDDTQQWSYKKDGLLRSVADPDLCLDSHVDAGVVILGKCADDDSERADDVRYDLTVRGELLPRWDERLALAPTAAAEGADIVVKVRDGSETQRWLTDPATSANPGSLSSAEAETPGAQAVRGAPPAGGAWE</sequence>